<dbReference type="InterPro" id="IPR014710">
    <property type="entry name" value="RmlC-like_jellyroll"/>
</dbReference>
<comment type="similarity">
    <text evidence="7">Belongs to the dTDP-4-dehydrorhamnose 3,5-epimerase family.</text>
</comment>
<dbReference type="RefSeq" id="WP_114477558.1">
    <property type="nucleotide sequence ID" value="NZ_QPII01000002.1"/>
</dbReference>
<dbReference type="GO" id="GO:0000271">
    <property type="term" value="P:polysaccharide biosynthetic process"/>
    <property type="evidence" value="ECO:0007669"/>
    <property type="project" value="TreeGrafter"/>
</dbReference>
<organism evidence="8 9">
    <name type="scientific">Billgrantia montanilacus</name>
    <dbReference type="NCBI Taxonomy" id="2282305"/>
    <lineage>
        <taxon>Bacteria</taxon>
        <taxon>Pseudomonadati</taxon>
        <taxon>Pseudomonadota</taxon>
        <taxon>Gammaproteobacteria</taxon>
        <taxon>Oceanospirillales</taxon>
        <taxon>Halomonadaceae</taxon>
        <taxon>Billgrantia</taxon>
    </lineage>
</organism>
<comment type="subunit">
    <text evidence="7">Homodimer.</text>
</comment>
<dbReference type="Gene3D" id="2.60.120.10">
    <property type="entry name" value="Jelly Rolls"/>
    <property type="match status" value="1"/>
</dbReference>
<evidence type="ECO:0000313" key="8">
    <source>
        <dbReference type="EMBL" id="RCV90917.1"/>
    </source>
</evidence>
<evidence type="ECO:0000256" key="2">
    <source>
        <dbReference type="ARBA" id="ARBA00001997"/>
    </source>
</evidence>
<accession>A0A368U352</accession>
<dbReference type="GO" id="GO:0019305">
    <property type="term" value="P:dTDP-rhamnose biosynthetic process"/>
    <property type="evidence" value="ECO:0007669"/>
    <property type="project" value="UniProtKB-UniRule"/>
</dbReference>
<dbReference type="EC" id="5.1.3.13" evidence="3 7"/>
<gene>
    <name evidence="8" type="primary">rfbC</name>
    <name evidence="8" type="ORF">DU505_03170</name>
</gene>
<name>A0A368U352_9GAMM</name>
<dbReference type="InterPro" id="IPR000888">
    <property type="entry name" value="RmlC-like"/>
</dbReference>
<evidence type="ECO:0000256" key="3">
    <source>
        <dbReference type="ARBA" id="ARBA00012098"/>
    </source>
</evidence>
<dbReference type="OrthoDB" id="9800680at2"/>
<comment type="catalytic activity">
    <reaction evidence="1 7">
        <text>dTDP-4-dehydro-6-deoxy-alpha-D-glucose = dTDP-4-dehydro-beta-L-rhamnose</text>
        <dbReference type="Rhea" id="RHEA:16969"/>
        <dbReference type="ChEBI" id="CHEBI:57649"/>
        <dbReference type="ChEBI" id="CHEBI:62830"/>
        <dbReference type="EC" id="5.1.3.13"/>
    </reaction>
</comment>
<feature type="site" description="Participates in a stacking interaction with the thymidine ring of dTDP-4-oxo-6-deoxyglucose" evidence="6">
    <location>
        <position position="138"/>
    </location>
</feature>
<comment type="function">
    <text evidence="2 7">Catalyzes the epimerization of the C3' and C5'positions of dTDP-6-deoxy-D-xylo-4-hexulose, forming dTDP-6-deoxy-L-lyxo-4-hexulose.</text>
</comment>
<dbReference type="CDD" id="cd00438">
    <property type="entry name" value="cupin_RmlC"/>
    <property type="match status" value="1"/>
</dbReference>
<dbReference type="PANTHER" id="PTHR21047">
    <property type="entry name" value="DTDP-6-DEOXY-D-GLUCOSE-3,5 EPIMERASE"/>
    <property type="match status" value="1"/>
</dbReference>
<dbReference type="GO" id="GO:0008830">
    <property type="term" value="F:dTDP-4-dehydrorhamnose 3,5-epimerase activity"/>
    <property type="evidence" value="ECO:0007669"/>
    <property type="project" value="UniProtKB-UniRule"/>
</dbReference>
<keyword evidence="7 8" id="KW-0413">Isomerase</keyword>
<feature type="active site" description="Proton acceptor" evidence="5">
    <location>
        <position position="62"/>
    </location>
</feature>
<sequence>MKINTTPISDLMVIESTPHTDLRGAFARLFCDNELAPVIGRRRIVQINHSTTSTVGTIRGLHFQHPPHAEMKLVRCLKGRVWDVAIDLRRDSPTFLNWYAQELAADNHRMMVIPEGFAHGFQTLEPDSEVFYLTTAHYMPNAEGGVRFDDPRLGVKWPLKAGCLSVKDAAHPLLDEGFHGIFL</sequence>
<evidence type="ECO:0000256" key="4">
    <source>
        <dbReference type="ARBA" id="ARBA00019595"/>
    </source>
</evidence>
<keyword evidence="9" id="KW-1185">Reference proteome</keyword>
<comment type="caution">
    <text evidence="8">The sequence shown here is derived from an EMBL/GenBank/DDBJ whole genome shotgun (WGS) entry which is preliminary data.</text>
</comment>
<evidence type="ECO:0000256" key="6">
    <source>
        <dbReference type="PIRSR" id="PIRSR600888-3"/>
    </source>
</evidence>
<dbReference type="NCBIfam" id="TIGR01221">
    <property type="entry name" value="rmlC"/>
    <property type="match status" value="1"/>
</dbReference>
<dbReference type="PANTHER" id="PTHR21047:SF2">
    <property type="entry name" value="THYMIDINE DIPHOSPHO-4-KETO-RHAMNOSE 3,5-EPIMERASE"/>
    <property type="match status" value="1"/>
</dbReference>
<evidence type="ECO:0000256" key="1">
    <source>
        <dbReference type="ARBA" id="ARBA00001298"/>
    </source>
</evidence>
<reference evidence="8 9" key="1">
    <citation type="submission" date="2018-07" db="EMBL/GenBank/DDBJ databases">
        <title>Halomonas montanilacus sp. nov., isolated from Lake Pengyan on Tibetan Plateau.</title>
        <authorList>
            <person name="Lu H."/>
            <person name="Xing P."/>
            <person name="Wu Q."/>
        </authorList>
    </citation>
    <scope>NUCLEOTIDE SEQUENCE [LARGE SCALE GENOMIC DNA]</scope>
    <source>
        <strain evidence="8 9">PYC7W</strain>
    </source>
</reference>
<dbReference type="EMBL" id="QPII01000002">
    <property type="protein sequence ID" value="RCV90917.1"/>
    <property type="molecule type" value="Genomic_DNA"/>
</dbReference>
<evidence type="ECO:0000256" key="5">
    <source>
        <dbReference type="PIRSR" id="PIRSR600888-1"/>
    </source>
</evidence>
<evidence type="ECO:0000256" key="7">
    <source>
        <dbReference type="RuleBase" id="RU364069"/>
    </source>
</evidence>
<dbReference type="GO" id="GO:0005829">
    <property type="term" value="C:cytosol"/>
    <property type="evidence" value="ECO:0007669"/>
    <property type="project" value="TreeGrafter"/>
</dbReference>
<feature type="active site" description="Proton donor" evidence="5">
    <location>
        <position position="132"/>
    </location>
</feature>
<dbReference type="Proteomes" id="UP000252405">
    <property type="component" value="Unassembled WGS sequence"/>
</dbReference>
<dbReference type="AlphaFoldDB" id="A0A368U352"/>
<dbReference type="Pfam" id="PF00908">
    <property type="entry name" value="dTDP_sugar_isom"/>
    <property type="match status" value="1"/>
</dbReference>
<evidence type="ECO:0000313" key="9">
    <source>
        <dbReference type="Proteomes" id="UP000252405"/>
    </source>
</evidence>
<dbReference type="UniPathway" id="UPA00124"/>
<comment type="pathway">
    <text evidence="7">Carbohydrate biosynthesis; dTDP-L-rhamnose biosynthesis.</text>
</comment>
<proteinExistence type="inferred from homology"/>
<protein>
    <recommendedName>
        <fullName evidence="4 7">dTDP-4-dehydrorhamnose 3,5-epimerase</fullName>
        <ecNumber evidence="3 7">5.1.3.13</ecNumber>
    </recommendedName>
    <alternativeName>
        <fullName evidence="7">Thymidine diphospho-4-keto-rhamnose 3,5-epimerase</fullName>
    </alternativeName>
</protein>
<dbReference type="InterPro" id="IPR011051">
    <property type="entry name" value="RmlC_Cupin_sf"/>
</dbReference>
<dbReference type="SUPFAM" id="SSF51182">
    <property type="entry name" value="RmlC-like cupins"/>
    <property type="match status" value="1"/>
</dbReference>